<keyword evidence="2" id="KW-1015">Disulfide bond</keyword>
<keyword evidence="5" id="KW-0472">Membrane</keyword>
<feature type="compositionally biased region" description="Polar residues" evidence="4">
    <location>
        <begin position="450"/>
        <end position="465"/>
    </location>
</feature>
<evidence type="ECO:0000256" key="1">
    <source>
        <dbReference type="ARBA" id="ARBA00022729"/>
    </source>
</evidence>
<dbReference type="Proteomes" id="UP000295192">
    <property type="component" value="Unassembled WGS sequence"/>
</dbReference>
<feature type="region of interest" description="Disordered" evidence="4">
    <location>
        <begin position="829"/>
        <end position="976"/>
    </location>
</feature>
<feature type="region of interest" description="Disordered" evidence="4">
    <location>
        <begin position="704"/>
        <end position="767"/>
    </location>
</feature>
<feature type="compositionally biased region" description="Low complexity" evidence="4">
    <location>
        <begin position="738"/>
        <end position="752"/>
    </location>
</feature>
<feature type="compositionally biased region" description="Polar residues" evidence="4">
    <location>
        <begin position="940"/>
        <end position="954"/>
    </location>
</feature>
<feature type="compositionally biased region" description="Low complexity" evidence="4">
    <location>
        <begin position="955"/>
        <end position="971"/>
    </location>
</feature>
<dbReference type="PANTHER" id="PTHR23199:SF12">
    <property type="entry name" value="NEUROTROPHIN 1-RELATED"/>
    <property type="match status" value="1"/>
</dbReference>
<protein>
    <submittedName>
        <fullName evidence="8">Uncharacterized protein</fullName>
    </submittedName>
</protein>
<feature type="compositionally biased region" description="Low complexity" evidence="4">
    <location>
        <begin position="829"/>
        <end position="852"/>
    </location>
</feature>
<keyword evidence="9" id="KW-1185">Reference proteome</keyword>
<dbReference type="OrthoDB" id="8197497at2759"/>
<dbReference type="EMBL" id="LSRL02000001">
    <property type="protein sequence ID" value="TDG53345.1"/>
    <property type="molecule type" value="Genomic_DNA"/>
</dbReference>
<dbReference type="Pfam" id="PF16077">
    <property type="entry name" value="Spaetzle"/>
    <property type="match status" value="1"/>
</dbReference>
<dbReference type="GO" id="GO:0005121">
    <property type="term" value="F:Toll binding"/>
    <property type="evidence" value="ECO:0007669"/>
    <property type="project" value="TreeGrafter"/>
</dbReference>
<evidence type="ECO:0000259" key="6">
    <source>
        <dbReference type="Pfam" id="PF16077"/>
    </source>
</evidence>
<feature type="compositionally biased region" description="Polar residues" evidence="4">
    <location>
        <begin position="662"/>
        <end position="671"/>
    </location>
</feature>
<feature type="compositionally biased region" description="Low complexity" evidence="4">
    <location>
        <begin position="860"/>
        <end position="873"/>
    </location>
</feature>
<name>A0A484C165_DRONA</name>
<evidence type="ECO:0000313" key="8">
    <source>
        <dbReference type="EMBL" id="TDG53345.1"/>
    </source>
</evidence>
<dbReference type="GO" id="GO:0021556">
    <property type="term" value="P:central nervous system formation"/>
    <property type="evidence" value="ECO:0007669"/>
    <property type="project" value="TreeGrafter"/>
</dbReference>
<gene>
    <name evidence="8" type="ORF">AWZ03_000160</name>
</gene>
<dbReference type="Gene3D" id="2.10.90.10">
    <property type="entry name" value="Cystine-knot cytokines"/>
    <property type="match status" value="1"/>
</dbReference>
<dbReference type="GO" id="GO:0008083">
    <property type="term" value="F:growth factor activity"/>
    <property type="evidence" value="ECO:0007669"/>
    <property type="project" value="TreeGrafter"/>
</dbReference>
<dbReference type="STRING" id="7232.A0A484C165"/>
<feature type="compositionally biased region" description="Basic residues" evidence="4">
    <location>
        <begin position="429"/>
        <end position="449"/>
    </location>
</feature>
<accession>A0A484C165</accession>
<feature type="region of interest" description="Disordered" evidence="4">
    <location>
        <begin position="230"/>
        <end position="252"/>
    </location>
</feature>
<evidence type="ECO:0000256" key="5">
    <source>
        <dbReference type="SAM" id="Phobius"/>
    </source>
</evidence>
<dbReference type="GO" id="GO:0045087">
    <property type="term" value="P:innate immune response"/>
    <property type="evidence" value="ECO:0007669"/>
    <property type="project" value="TreeGrafter"/>
</dbReference>
<sequence length="1093" mass="119819">MAQRSAHLQQHQRQQLQLRDRKMKAGRAFGCLFWALLYCVLYLDLVNASEEELLDFDFADAKEVDNAAASNDDWQLADEQLAAQEAEKKLEDNMLDFSVDLDEPEPEKQLPQFDWRERMLRTALAKALTDRALRQKFAEVMPILRVLSSQQRLALSALISAQMNAKQGHELRLEQVRMMFGDDKKLLLPIVYDLANLVRSSARKYIQLGSDLAAVAMRQTPLQKRKDLLTVEESEQDDSVGTIDVSSQPAADQEQAASSLEDFFEEMQSEVLDPQMINEALTAPQPLPPRKANTTRGRRVRRAANEFVHKLTRSVPVSVSEQQLLGGAAGRTIKLNTTAFQQPSGAGTTTVAATAATAAATATASTLPPTPTQSYEEIEDLAFAGLNGTQLPISADERLYEVSNGNNSSSSSAEEPLPSPEELIAGPRYRSHKRPPVSHKMPPIKRKRVQNSPYSRSRPKTSASAHSPVVVGHKKCERFTNNMCIRTDDYPLEQIMGSIRRHKNAMSALLAEFYDKPNNNLEFGDEFDDYIVNKKRREDEGSAGSMCQSVVRYARPQKAKAASGEWKFIVNTGQHTQTLRLEKCSNPGESCSYLAQTYRSHCSQVYNYHRLLSWDKVRGLHVDIFKVPTCCSCQVDGYRQQFPPLSSIQAKEYSPGGYKLDNGNSNGYSTINEEDLDYNDESDEDDLGLSYAPNNELSYLSSKKVRSKLPAPSSVGPYLSPPDDEDPFAIGGYKGHKSSTSIGSSSSKKYYSQLSRRRPQHTEARVDIDMDLSPSETQADQEVNVLAGEQPRVPIKRKRIYTTTTTTHAATTGGHQGASTRVRIPVHLSSKPSSTAATSSLPARTGTAAAAGAGPGAGVGAATHAHQATAASGSIASSNPALGQGQGQRFQKSRPRFYAPQPTTTSVAVAPSNAIPVSPEASLPTTYVQQRKQQQQQQQSTAFPQSPNVNSIFDNNSSSSNNNNNNNNNNNGTRRINYSYHPIIDFFEKNRRTDGPAVSTLEDQEPDYAVEESRLVEQRYPSRVKAIAATLPTAVNLGVGMGVAYQHVVPTSHERRMGFGAGGAGGAVGGAVGGAGRYGYANDNAWQPLVVDH</sequence>
<organism evidence="8 9">
    <name type="scientific">Drosophila navojoa</name>
    <name type="common">Fruit fly</name>
    <dbReference type="NCBI Taxonomy" id="7232"/>
    <lineage>
        <taxon>Eukaryota</taxon>
        <taxon>Metazoa</taxon>
        <taxon>Ecdysozoa</taxon>
        <taxon>Arthropoda</taxon>
        <taxon>Hexapoda</taxon>
        <taxon>Insecta</taxon>
        <taxon>Pterygota</taxon>
        <taxon>Neoptera</taxon>
        <taxon>Endopterygota</taxon>
        <taxon>Diptera</taxon>
        <taxon>Brachycera</taxon>
        <taxon>Muscomorpha</taxon>
        <taxon>Ephydroidea</taxon>
        <taxon>Drosophilidae</taxon>
        <taxon>Drosophila</taxon>
    </lineage>
</organism>
<keyword evidence="5" id="KW-0812">Transmembrane</keyword>
<dbReference type="InterPro" id="IPR052444">
    <property type="entry name" value="Spz/Toll_ligand-like"/>
</dbReference>
<feature type="region of interest" description="Disordered" evidence="4">
    <location>
        <begin position="402"/>
        <end position="469"/>
    </location>
</feature>
<keyword evidence="5" id="KW-1133">Transmembrane helix</keyword>
<feature type="compositionally biased region" description="Low complexity" evidence="4">
    <location>
        <begin position="929"/>
        <end position="939"/>
    </location>
</feature>
<feature type="domain" description="Spaetzle" evidence="6">
    <location>
        <begin position="545"/>
        <end position="635"/>
    </location>
</feature>
<evidence type="ECO:0000256" key="2">
    <source>
        <dbReference type="ARBA" id="ARBA00023157"/>
    </source>
</evidence>
<reference evidence="8 9" key="1">
    <citation type="journal article" date="2019" name="J. Hered.">
        <title>An Improved Genome Assembly for Drosophila navojoa, the Basal Species in the mojavensis Cluster.</title>
        <authorList>
            <person name="Vanderlinde T."/>
            <person name="Dupim E.G."/>
            <person name="Nazario-Yepiz N.O."/>
            <person name="Carvalho A.B."/>
        </authorList>
    </citation>
    <scope>NUCLEOTIDE SEQUENCE [LARGE SCALE GENOMIC DNA]</scope>
    <source>
        <strain evidence="8">Navoj_Jal97</strain>
        <tissue evidence="8">Whole organism</tissue>
    </source>
</reference>
<feature type="compositionally biased region" description="Low complexity" evidence="4">
    <location>
        <begin position="402"/>
        <end position="422"/>
    </location>
</feature>
<dbReference type="InterPro" id="IPR032104">
    <property type="entry name" value="Spaetzle"/>
</dbReference>
<proteinExistence type="predicted"/>
<comment type="caution">
    <text evidence="8">The sequence shown here is derived from an EMBL/GenBank/DDBJ whole genome shotgun (WGS) entry which is preliminary data.</text>
</comment>
<dbReference type="InterPro" id="IPR029034">
    <property type="entry name" value="Cystine-knot_cytokine"/>
</dbReference>
<feature type="transmembrane region" description="Helical" evidence="5">
    <location>
        <begin position="25"/>
        <end position="43"/>
    </location>
</feature>
<dbReference type="GO" id="GO:0005615">
    <property type="term" value="C:extracellular space"/>
    <property type="evidence" value="ECO:0007669"/>
    <property type="project" value="UniProtKB-ARBA"/>
</dbReference>
<dbReference type="Pfam" id="PF24103">
    <property type="entry name" value="NT_N"/>
    <property type="match status" value="1"/>
</dbReference>
<evidence type="ECO:0000259" key="7">
    <source>
        <dbReference type="Pfam" id="PF24103"/>
    </source>
</evidence>
<feature type="domain" description="Neurotrophin 1 N-terminal" evidence="7">
    <location>
        <begin position="115"/>
        <end position="206"/>
    </location>
</feature>
<evidence type="ECO:0000256" key="3">
    <source>
        <dbReference type="ARBA" id="ARBA00023180"/>
    </source>
</evidence>
<dbReference type="OMA" id="AHAHQTG"/>
<evidence type="ECO:0000256" key="4">
    <source>
        <dbReference type="SAM" id="MobiDB-lite"/>
    </source>
</evidence>
<dbReference type="FunFam" id="2.10.90.10:FF:000043">
    <property type="entry name" value="Neurotrophin 1, isoform A"/>
    <property type="match status" value="1"/>
</dbReference>
<feature type="compositionally biased region" description="Acidic residues" evidence="4">
    <location>
        <begin position="672"/>
        <end position="687"/>
    </location>
</feature>
<feature type="region of interest" description="Disordered" evidence="4">
    <location>
        <begin position="659"/>
        <end position="692"/>
    </location>
</feature>
<keyword evidence="1" id="KW-0732">Signal</keyword>
<dbReference type="SUPFAM" id="SSF57501">
    <property type="entry name" value="Cystine-knot cytokines"/>
    <property type="match status" value="1"/>
</dbReference>
<dbReference type="AlphaFoldDB" id="A0A484C165"/>
<keyword evidence="3" id="KW-0325">Glycoprotein</keyword>
<evidence type="ECO:0000313" key="9">
    <source>
        <dbReference type="Proteomes" id="UP000295192"/>
    </source>
</evidence>
<dbReference type="PANTHER" id="PTHR23199">
    <property type="entry name" value="NEUROTROPHIN 1-RELATED"/>
    <property type="match status" value="1"/>
</dbReference>
<dbReference type="InterPro" id="IPR056200">
    <property type="entry name" value="NT_N"/>
</dbReference>